<name>A0A099K9Q0_COLPS</name>
<dbReference type="InterPro" id="IPR025857">
    <property type="entry name" value="MacB_PCD"/>
</dbReference>
<evidence type="ECO:0000259" key="9">
    <source>
        <dbReference type="Pfam" id="PF12704"/>
    </source>
</evidence>
<organism evidence="10 11">
    <name type="scientific">Colwellia psychrerythraea</name>
    <name type="common">Vibrio psychroerythus</name>
    <dbReference type="NCBI Taxonomy" id="28229"/>
    <lineage>
        <taxon>Bacteria</taxon>
        <taxon>Pseudomonadati</taxon>
        <taxon>Pseudomonadota</taxon>
        <taxon>Gammaproteobacteria</taxon>
        <taxon>Alteromonadales</taxon>
        <taxon>Colwelliaceae</taxon>
        <taxon>Colwellia</taxon>
    </lineage>
</organism>
<dbReference type="AlphaFoldDB" id="A0A099K9Q0"/>
<evidence type="ECO:0000313" key="10">
    <source>
        <dbReference type="EMBL" id="KGJ86792.1"/>
    </source>
</evidence>
<evidence type="ECO:0000256" key="1">
    <source>
        <dbReference type="ARBA" id="ARBA00004651"/>
    </source>
</evidence>
<dbReference type="RefSeq" id="WP_033084527.1">
    <property type="nucleotide sequence ID" value="NZ_JQEC01000074.1"/>
</dbReference>
<dbReference type="Pfam" id="PF12704">
    <property type="entry name" value="MacB_PCD"/>
    <property type="match status" value="2"/>
</dbReference>
<dbReference type="GO" id="GO:0005886">
    <property type="term" value="C:plasma membrane"/>
    <property type="evidence" value="ECO:0007669"/>
    <property type="project" value="UniProtKB-SubCell"/>
</dbReference>
<feature type="domain" description="ABC3 transporter permease C-terminal" evidence="8">
    <location>
        <begin position="296"/>
        <end position="404"/>
    </location>
</feature>
<reference evidence="10 11" key="1">
    <citation type="submission" date="2014-08" db="EMBL/GenBank/DDBJ databases">
        <title>Genomic and Phenotypic Diversity of Colwellia psychrerythraea strains from Disparate Marine Basins.</title>
        <authorList>
            <person name="Techtmann S.M."/>
            <person name="Stelling S.C."/>
            <person name="Utturkar S.M."/>
            <person name="Alshibli N."/>
            <person name="Harris A."/>
            <person name="Brown S.D."/>
            <person name="Hazen T.C."/>
        </authorList>
    </citation>
    <scope>NUCLEOTIDE SEQUENCE [LARGE SCALE GENOMIC DNA]</scope>
    <source>
        <strain evidence="10 11">GAB14E</strain>
    </source>
</reference>
<comment type="subcellular location">
    <subcellularLocation>
        <location evidence="1">Cell membrane</location>
        <topology evidence="1">Multi-pass membrane protein</topology>
    </subcellularLocation>
</comment>
<keyword evidence="4 7" id="KW-1133">Transmembrane helix</keyword>
<comment type="caution">
    <text evidence="10">The sequence shown here is derived from an EMBL/GenBank/DDBJ whole genome shotgun (WGS) entry which is preliminary data.</text>
</comment>
<feature type="transmembrane region" description="Helical" evidence="7">
    <location>
        <begin position="21"/>
        <end position="42"/>
    </location>
</feature>
<proteinExistence type="inferred from homology"/>
<feature type="transmembrane region" description="Helical" evidence="7">
    <location>
        <begin position="742"/>
        <end position="760"/>
    </location>
</feature>
<feature type="transmembrane region" description="Helical" evidence="7">
    <location>
        <begin position="681"/>
        <end position="706"/>
    </location>
</feature>
<evidence type="ECO:0000259" key="8">
    <source>
        <dbReference type="Pfam" id="PF02687"/>
    </source>
</evidence>
<dbReference type="PATRIC" id="fig|28229.3.peg.4601"/>
<sequence length="807" mass="89576">MSHLVKDFRAALYSLSKRPGFVAVVILTLSLTLGAFITMSALNYTLLLKPLPYPEQEKLFIAQGERFYEGKQLASGIHSYAGTVELYKKNQVFSETAMLHYEEQLISNLPGQPKLYTTFTTPEIFSLSGAKMAQGRYFDSTEGLDTYKPVAVITYDIWQQKYAGAADILDKKVQISKVSYTIVGVLAENFIEPLLFMPGRETQIWLPFDYNYVDEEGRENGTNGSSNLKLAGKLKVGMRENEANQYLTNPMNDRFVEAARAFPGGKGVTVAITLRTFEDIIIGDSPTTSLMLFGGVFALLLIACANISNLFLSRAAEKQRQYAIQATLGAQKFHIFRSIFIELFILIFVSSVLALVFAHLSFALLQQYAEGHLARLNELSLNAPILFFTALVSLLLTSVFAAIISHLIDYKSLISILRSSGKGSGLQISRSTRQILIISQVALAGILLSVNFTLLKGSMEVINHPAGFNTENIIRIGLDASGQNFNREERIAYIETIKDKLLQMPEVNMVSNTIYPPLVVNSWTSSLAEDLSASGKQVLPNVNLVDEHYLTLFDIPLIAGRNFKPEEIRDSQKVIIINETVAKQFATSGGILGRNLYWEGGEDPYKVIGIIKDVNIPRVDMVPQMLAGRTTGFNFMIGLNDNHNVSKIQLNSIFRQINRNLRVSIYATVDESYKKLLLRDISIAVITIALSLLTLLLAGLGIYGVLSYSINLRTYELGVRMALGGSPNLISKLVLTDSAKPVAYGWAISIMILIALYMYLTQKMNYDISIEVSALVVTFILISLTSFIACFIPLRKIVRLQPINALK</sequence>
<evidence type="ECO:0000256" key="3">
    <source>
        <dbReference type="ARBA" id="ARBA00022692"/>
    </source>
</evidence>
<feature type="transmembrane region" description="Helical" evidence="7">
    <location>
        <begin position="290"/>
        <end position="312"/>
    </location>
</feature>
<dbReference type="OrthoDB" id="5711186at2"/>
<dbReference type="PANTHER" id="PTHR30572">
    <property type="entry name" value="MEMBRANE COMPONENT OF TRANSPORTER-RELATED"/>
    <property type="match status" value="1"/>
</dbReference>
<feature type="domain" description="MacB-like periplasmic core" evidence="9">
    <location>
        <begin position="471"/>
        <end position="623"/>
    </location>
</feature>
<evidence type="ECO:0000256" key="2">
    <source>
        <dbReference type="ARBA" id="ARBA00022475"/>
    </source>
</evidence>
<dbReference type="GO" id="GO:0022857">
    <property type="term" value="F:transmembrane transporter activity"/>
    <property type="evidence" value="ECO:0007669"/>
    <property type="project" value="TreeGrafter"/>
</dbReference>
<protein>
    <recommendedName>
        <fullName evidence="12">Permease</fullName>
    </recommendedName>
</protein>
<dbReference type="InterPro" id="IPR003838">
    <property type="entry name" value="ABC3_permease_C"/>
</dbReference>
<gene>
    <name evidence="10" type="ORF">GAB14E_4619</name>
</gene>
<keyword evidence="3 7" id="KW-0812">Transmembrane</keyword>
<evidence type="ECO:0008006" key="12">
    <source>
        <dbReference type="Google" id="ProtNLM"/>
    </source>
</evidence>
<dbReference type="PANTHER" id="PTHR30572:SF4">
    <property type="entry name" value="ABC TRANSPORTER PERMEASE YTRF"/>
    <property type="match status" value="1"/>
</dbReference>
<feature type="transmembrane region" description="Helical" evidence="7">
    <location>
        <begin position="385"/>
        <end position="408"/>
    </location>
</feature>
<evidence type="ECO:0000256" key="7">
    <source>
        <dbReference type="SAM" id="Phobius"/>
    </source>
</evidence>
<comment type="similarity">
    <text evidence="6">Belongs to the ABC-4 integral membrane protein family.</text>
</comment>
<dbReference type="InterPro" id="IPR050250">
    <property type="entry name" value="Macrolide_Exporter_MacB"/>
</dbReference>
<evidence type="ECO:0000313" key="11">
    <source>
        <dbReference type="Proteomes" id="UP000029868"/>
    </source>
</evidence>
<feature type="transmembrane region" description="Helical" evidence="7">
    <location>
        <begin position="339"/>
        <end position="365"/>
    </location>
</feature>
<feature type="transmembrane region" description="Helical" evidence="7">
    <location>
        <begin position="435"/>
        <end position="455"/>
    </location>
</feature>
<keyword evidence="5 7" id="KW-0472">Membrane</keyword>
<keyword evidence="2" id="KW-1003">Cell membrane</keyword>
<dbReference type="EMBL" id="JQEC01000074">
    <property type="protein sequence ID" value="KGJ86792.1"/>
    <property type="molecule type" value="Genomic_DNA"/>
</dbReference>
<evidence type="ECO:0000256" key="4">
    <source>
        <dbReference type="ARBA" id="ARBA00022989"/>
    </source>
</evidence>
<dbReference type="Proteomes" id="UP000029868">
    <property type="component" value="Unassembled WGS sequence"/>
</dbReference>
<evidence type="ECO:0000256" key="6">
    <source>
        <dbReference type="ARBA" id="ARBA00038076"/>
    </source>
</evidence>
<feature type="transmembrane region" description="Helical" evidence="7">
    <location>
        <begin position="772"/>
        <end position="794"/>
    </location>
</feature>
<evidence type="ECO:0000256" key="5">
    <source>
        <dbReference type="ARBA" id="ARBA00023136"/>
    </source>
</evidence>
<accession>A0A099K9Q0</accession>
<dbReference type="Pfam" id="PF02687">
    <property type="entry name" value="FtsX"/>
    <property type="match status" value="2"/>
</dbReference>
<feature type="domain" description="MacB-like periplasmic core" evidence="9">
    <location>
        <begin position="24"/>
        <end position="212"/>
    </location>
</feature>
<feature type="domain" description="ABC3 transporter permease C-terminal" evidence="8">
    <location>
        <begin position="689"/>
        <end position="802"/>
    </location>
</feature>